<feature type="compositionally biased region" description="Polar residues" evidence="8">
    <location>
        <begin position="1771"/>
        <end position="1781"/>
    </location>
</feature>
<dbReference type="STRING" id="35608.A0A2U1PHI7"/>
<feature type="compositionally biased region" description="Polar residues" evidence="8">
    <location>
        <begin position="1813"/>
        <end position="1822"/>
    </location>
</feature>
<evidence type="ECO:0000256" key="3">
    <source>
        <dbReference type="ARBA" id="ARBA00022723"/>
    </source>
</evidence>
<evidence type="ECO:0000313" key="11">
    <source>
        <dbReference type="EMBL" id="PWA85127.1"/>
    </source>
</evidence>
<dbReference type="SMART" id="SM00558">
    <property type="entry name" value="JmjC"/>
    <property type="match status" value="1"/>
</dbReference>
<feature type="compositionally biased region" description="Basic and acidic residues" evidence="8">
    <location>
        <begin position="62"/>
        <end position="82"/>
    </location>
</feature>
<keyword evidence="6" id="KW-0539">Nucleus</keyword>
<dbReference type="FunFam" id="2.60.120.650:FF:000033">
    <property type="entry name" value="Transcription factor jumonji (JmjC) domain-containing protein"/>
    <property type="match status" value="1"/>
</dbReference>
<feature type="region of interest" description="Disordered" evidence="8">
    <location>
        <begin position="284"/>
        <end position="639"/>
    </location>
</feature>
<feature type="compositionally biased region" description="Basic and acidic residues" evidence="8">
    <location>
        <begin position="1859"/>
        <end position="1870"/>
    </location>
</feature>
<feature type="compositionally biased region" description="Basic residues" evidence="8">
    <location>
        <begin position="123"/>
        <end position="137"/>
    </location>
</feature>
<name>A0A2U1PHI7_ARTAN</name>
<proteinExistence type="inferred from homology"/>
<keyword evidence="4" id="KW-0805">Transcription regulation</keyword>
<keyword evidence="7" id="KW-0862">Zinc</keyword>
<feature type="compositionally biased region" description="Basic residues" evidence="8">
    <location>
        <begin position="734"/>
        <end position="749"/>
    </location>
</feature>
<dbReference type="InterPro" id="IPR017956">
    <property type="entry name" value="AT_hook_DNA-bd_motif"/>
</dbReference>
<evidence type="ECO:0000256" key="6">
    <source>
        <dbReference type="ARBA" id="ARBA00023242"/>
    </source>
</evidence>
<feature type="compositionally biased region" description="Basic and acidic residues" evidence="8">
    <location>
        <begin position="611"/>
        <end position="639"/>
    </location>
</feature>
<feature type="region of interest" description="Disordered" evidence="8">
    <location>
        <begin position="652"/>
        <end position="830"/>
    </location>
</feature>
<dbReference type="PANTHER" id="PTHR12549">
    <property type="entry name" value="JMJC DOMAIN-CONTAINING HISTONE DEMETHYLATION PROTEIN"/>
    <property type="match status" value="1"/>
</dbReference>
<comment type="similarity">
    <text evidence="2">Belongs to the JARID1 histone demethylase family.</text>
</comment>
<comment type="caution">
    <text evidence="11">The sequence shown here is derived from an EMBL/GenBank/DDBJ whole genome shotgun (WGS) entry which is preliminary data.</text>
</comment>
<dbReference type="InterPro" id="IPR018866">
    <property type="entry name" value="Znf-4CXXC_R1"/>
</dbReference>
<reference evidence="11 12" key="1">
    <citation type="journal article" date="2018" name="Mol. Plant">
        <title>The genome of Artemisia annua provides insight into the evolution of Asteraceae family and artemisinin biosynthesis.</title>
        <authorList>
            <person name="Shen Q."/>
            <person name="Zhang L."/>
            <person name="Liao Z."/>
            <person name="Wang S."/>
            <person name="Yan T."/>
            <person name="Shi P."/>
            <person name="Liu M."/>
            <person name="Fu X."/>
            <person name="Pan Q."/>
            <person name="Wang Y."/>
            <person name="Lv Z."/>
            <person name="Lu X."/>
            <person name="Zhang F."/>
            <person name="Jiang W."/>
            <person name="Ma Y."/>
            <person name="Chen M."/>
            <person name="Hao X."/>
            <person name="Li L."/>
            <person name="Tang Y."/>
            <person name="Lv G."/>
            <person name="Zhou Y."/>
            <person name="Sun X."/>
            <person name="Brodelius P.E."/>
            <person name="Rose J.K.C."/>
            <person name="Tang K."/>
        </authorList>
    </citation>
    <scope>NUCLEOTIDE SEQUENCE [LARGE SCALE GENOMIC DNA]</scope>
    <source>
        <strain evidence="12">cv. Huhao1</strain>
        <tissue evidence="11">Leaf</tissue>
    </source>
</reference>
<feature type="region of interest" description="Disordered" evidence="8">
    <location>
        <begin position="1730"/>
        <end position="1870"/>
    </location>
</feature>
<feature type="region of interest" description="Disordered" evidence="8">
    <location>
        <begin position="60"/>
        <end position="95"/>
    </location>
</feature>
<feature type="region of interest" description="Disordered" evidence="8">
    <location>
        <begin position="875"/>
        <end position="896"/>
    </location>
</feature>
<keyword evidence="7" id="KW-0863">Zinc-finger</keyword>
<feature type="region of interest" description="Disordered" evidence="8">
    <location>
        <begin position="919"/>
        <end position="945"/>
    </location>
</feature>
<dbReference type="InterPro" id="IPR001841">
    <property type="entry name" value="Znf_RING"/>
</dbReference>
<feature type="compositionally biased region" description="Basic and acidic residues" evidence="8">
    <location>
        <begin position="919"/>
        <end position="936"/>
    </location>
</feature>
<evidence type="ECO:0000313" key="12">
    <source>
        <dbReference type="Proteomes" id="UP000245207"/>
    </source>
</evidence>
<feature type="compositionally biased region" description="Basic residues" evidence="8">
    <location>
        <begin position="804"/>
        <end position="815"/>
    </location>
</feature>
<dbReference type="GO" id="GO:0032454">
    <property type="term" value="F:histone H3K9 demethylase activity"/>
    <property type="evidence" value="ECO:0007669"/>
    <property type="project" value="InterPro"/>
</dbReference>
<dbReference type="GO" id="GO:0003712">
    <property type="term" value="F:transcription coregulator activity"/>
    <property type="evidence" value="ECO:0007669"/>
    <property type="project" value="TreeGrafter"/>
</dbReference>
<comment type="subcellular location">
    <subcellularLocation>
        <location evidence="1">Nucleus</location>
    </subcellularLocation>
</comment>
<feature type="compositionally biased region" description="Basic and acidic residues" evidence="8">
    <location>
        <begin position="12"/>
        <end position="23"/>
    </location>
</feature>
<evidence type="ECO:0000256" key="8">
    <source>
        <dbReference type="SAM" id="MobiDB-lite"/>
    </source>
</evidence>
<feature type="compositionally biased region" description="Basic residues" evidence="8">
    <location>
        <begin position="879"/>
        <end position="896"/>
    </location>
</feature>
<keyword evidence="5" id="KW-0804">Transcription</keyword>
<evidence type="ECO:0000256" key="2">
    <source>
        <dbReference type="ARBA" id="ARBA00006801"/>
    </source>
</evidence>
<dbReference type="GO" id="GO:0031490">
    <property type="term" value="F:chromatin DNA binding"/>
    <property type="evidence" value="ECO:0007669"/>
    <property type="project" value="TreeGrafter"/>
</dbReference>
<dbReference type="EMBL" id="PKPP01001155">
    <property type="protein sequence ID" value="PWA85127.1"/>
    <property type="molecule type" value="Genomic_DNA"/>
</dbReference>
<feature type="compositionally biased region" description="Basic residues" evidence="8">
    <location>
        <begin position="198"/>
        <end position="214"/>
    </location>
</feature>
<dbReference type="PROSITE" id="PS50089">
    <property type="entry name" value="ZF_RING_2"/>
    <property type="match status" value="1"/>
</dbReference>
<evidence type="ECO:0000259" key="9">
    <source>
        <dbReference type="PROSITE" id="PS50089"/>
    </source>
</evidence>
<dbReference type="GO" id="GO:0008270">
    <property type="term" value="F:zinc ion binding"/>
    <property type="evidence" value="ECO:0007669"/>
    <property type="project" value="UniProtKB-KW"/>
</dbReference>
<dbReference type="SMART" id="SM00384">
    <property type="entry name" value="AT_hook"/>
    <property type="match status" value="5"/>
</dbReference>
<feature type="region of interest" description="Disordered" evidence="8">
    <location>
        <begin position="1"/>
        <end position="36"/>
    </location>
</feature>
<feature type="compositionally biased region" description="Polar residues" evidence="8">
    <location>
        <begin position="1791"/>
        <end position="1800"/>
    </location>
</feature>
<evidence type="ECO:0000256" key="5">
    <source>
        <dbReference type="ARBA" id="ARBA00023163"/>
    </source>
</evidence>
<feature type="domain" description="RING-type" evidence="9">
    <location>
        <begin position="959"/>
        <end position="1006"/>
    </location>
</feature>
<evidence type="ECO:0000256" key="7">
    <source>
        <dbReference type="PROSITE-ProRule" id="PRU00175"/>
    </source>
</evidence>
<feature type="compositionally biased region" description="Basic and acidic residues" evidence="8">
    <location>
        <begin position="486"/>
        <end position="499"/>
    </location>
</feature>
<dbReference type="InterPro" id="IPR045109">
    <property type="entry name" value="LSDs-like"/>
</dbReference>
<dbReference type="GO" id="GO:0000785">
    <property type="term" value="C:chromatin"/>
    <property type="evidence" value="ECO:0007669"/>
    <property type="project" value="TreeGrafter"/>
</dbReference>
<dbReference type="PANTHER" id="PTHR12549:SF38">
    <property type="entry name" value="JMJC DOMAIN-CONTAINING HISTONE DEMETHYLASE 2, ISOFORM A"/>
    <property type="match status" value="1"/>
</dbReference>
<keyword evidence="3" id="KW-0479">Metal-binding</keyword>
<keyword evidence="12" id="KW-1185">Reference proteome</keyword>
<feature type="compositionally biased region" description="Low complexity" evidence="8">
    <location>
        <begin position="751"/>
        <end position="764"/>
    </location>
</feature>
<feature type="compositionally biased region" description="Basic residues" evidence="8">
    <location>
        <begin position="696"/>
        <end position="717"/>
    </location>
</feature>
<dbReference type="GO" id="GO:0000118">
    <property type="term" value="C:histone deacetylase complex"/>
    <property type="evidence" value="ECO:0007669"/>
    <property type="project" value="TreeGrafter"/>
</dbReference>
<feature type="domain" description="JmjC" evidence="10">
    <location>
        <begin position="1391"/>
        <end position="1694"/>
    </location>
</feature>
<protein>
    <submittedName>
        <fullName evidence="11">Zinc finger, RING-type</fullName>
    </submittedName>
</protein>
<evidence type="ECO:0000256" key="4">
    <source>
        <dbReference type="ARBA" id="ARBA00023015"/>
    </source>
</evidence>
<feature type="compositionally biased region" description="Basic residues" evidence="8">
    <location>
        <begin position="575"/>
        <end position="586"/>
    </location>
</feature>
<accession>A0A2U1PHI7</accession>
<feature type="compositionally biased region" description="Basic and acidic residues" evidence="8">
    <location>
        <begin position="782"/>
        <end position="795"/>
    </location>
</feature>
<evidence type="ECO:0000256" key="1">
    <source>
        <dbReference type="ARBA" id="ARBA00004123"/>
    </source>
</evidence>
<dbReference type="PROSITE" id="PS51184">
    <property type="entry name" value="JMJC"/>
    <property type="match status" value="1"/>
</dbReference>
<feature type="region of interest" description="Disordered" evidence="8">
    <location>
        <begin position="1515"/>
        <end position="1571"/>
    </location>
</feature>
<feature type="compositionally biased region" description="Polar residues" evidence="8">
    <location>
        <begin position="1545"/>
        <end position="1556"/>
    </location>
</feature>
<dbReference type="Pfam" id="PF02373">
    <property type="entry name" value="JmjC"/>
    <property type="match status" value="1"/>
</dbReference>
<feature type="compositionally biased region" description="Polar residues" evidence="8">
    <location>
        <begin position="416"/>
        <end position="425"/>
    </location>
</feature>
<dbReference type="InterPro" id="IPR003347">
    <property type="entry name" value="JmjC_dom"/>
</dbReference>
<dbReference type="Pfam" id="PF10497">
    <property type="entry name" value="zf-4CXXC_R1"/>
    <property type="match status" value="1"/>
</dbReference>
<gene>
    <name evidence="11" type="ORF">CTI12_AA151810</name>
</gene>
<dbReference type="Proteomes" id="UP000245207">
    <property type="component" value="Unassembled WGS sequence"/>
</dbReference>
<feature type="region of interest" description="Disordered" evidence="8">
    <location>
        <begin position="123"/>
        <end position="239"/>
    </location>
</feature>
<dbReference type="Gene3D" id="2.60.120.650">
    <property type="entry name" value="Cupin"/>
    <property type="match status" value="1"/>
</dbReference>
<organism evidence="11 12">
    <name type="scientific">Artemisia annua</name>
    <name type="common">Sweet wormwood</name>
    <dbReference type="NCBI Taxonomy" id="35608"/>
    <lineage>
        <taxon>Eukaryota</taxon>
        <taxon>Viridiplantae</taxon>
        <taxon>Streptophyta</taxon>
        <taxon>Embryophyta</taxon>
        <taxon>Tracheophyta</taxon>
        <taxon>Spermatophyta</taxon>
        <taxon>Magnoliopsida</taxon>
        <taxon>eudicotyledons</taxon>
        <taxon>Gunneridae</taxon>
        <taxon>Pentapetalae</taxon>
        <taxon>asterids</taxon>
        <taxon>campanulids</taxon>
        <taxon>Asterales</taxon>
        <taxon>Asteraceae</taxon>
        <taxon>Asteroideae</taxon>
        <taxon>Anthemideae</taxon>
        <taxon>Artemisiinae</taxon>
        <taxon>Artemisia</taxon>
    </lineage>
</organism>
<evidence type="ECO:0000259" key="10">
    <source>
        <dbReference type="PROSITE" id="PS51184"/>
    </source>
</evidence>
<sequence>MEMEETGVGIVKEAEVAKPRVDDDGGNGESGVIEEGGLRKASFGEGNEVNLNVGVVIENDDQNVKSENEMVKPRADDGDKGRLVSGGNGESSVKRTRVQGWVPVEQVVLGICSPRGDFALKKIPRSRKPRSSIKRRKLSDIEACEQTGVGEIPVTETDFGEKDENNVGEGSVKNPEQSLEKNKRRRKNVLGDNDNGIKVKRLGRLKGSKNKKKICPSQSQNMVKEHGNGENGPASGLHSKESGFVELDQKLVGEFSNGSLNKKSNEACEQIWVAEISSMHAGFGEKDENKVGEGSNINPEQSLVKKKRRKNVLGDNDNAIKVKRLGRPKGSENKKKISPTQSQNIVEEHGNGENDNPVSGLDLKESGSVEQDQQHVGESPDGPLNKKSDEVCEQVGVAEISSMHAGFGEKDENNVGEGSNINPEQSLVKKKRRKNVLGDNDNAIKVKRPGRPKGSENKKKISPTQSQNIVEEHGNGENDNPVSGLDLKESGSVEQDQQHVGESPHGPLSKKSDEACEQVGVAEISSKDTGFGEKDANKVGDGSNKNPEQSLEKKKRRRKTVLGDSDTGIKVERRGRPKGSKSKKKISPSQSQNMVKEHGNGENGNPASGLDSKESGFVEQDQKHVGESPDGSLNKKSDEVCEQVGVGEISSMHAGFAEKDENSVGEGFNKIPEQSLEKKKRRRGKAVQGDNGTGIKVRRGRKKGTKDKKKRVRRCRRLGPGGVIPSQLQTKVERRGRPKGRKDSKKRKPYSQGLGQSGISQSQSMVEEHGDGENENLISGSDMKESGFAEQDQNRVGEPSNGSSRKKLQVKRRKMAVTTNDGTNADELVASGVDGETDPLVAGNELQLVAAVREDQSESSENFIDDDYCVVEDQNHTGKAGKRKRQRSCRSTKGVRRKPRVIVAGEILHYSEGEGCEKVKTVDPRRPRGRPKKDNDGSQEVNGESNAVVSNGHQGSMMCHQCRLNVYKNVIFCSNCKRRRYCYGCIATWYPGRTKKEVEVACPYCRGNCNCRACLHANVIVQATHKEANEDIRLQRSLYLLKRTLPLLKHLQAEQRRELVVESGIRGVELTEEHVPKASFDDDDRVYCDNCNTSIVNFHRSCPSPDCSYDICLYCCRELREGIQPGGTEAESSFQHFVENSQPQGTHANRQFFGWKADFKAEASIADDSLDFPIWKENTNGSIPCPPKARGGCGNGMLELRRIFEANWVDELVEKSEALTSNFEMPYTEEVCSICHNEENDDVIRKSASRSGSYDNFLYCPNAIDLEEDDFEHFQMHWRRGEPVIVKNVEKKTCGLSWDPRVMIRAFRTAKLKLKEENQCVKAIDCLDLCEVEIHLNHFFRGYEEGRRHQNGWPEMLKLKDWPPTNSFDEYLPRHCAEFIAMLPYSDYTHPVSGLLNLATKLPDGSHRPDLGPKSYIAYGFPEELGRGDSVTKLHCDISDAVNILIHSTKVKVSSTELKNIATLQKKYKDEDRRVTLTTKPPTVSCNVDSSCIQKGDADKNEALKVEEINVDGNLNNSQDKIVDSLNPSTSGTTESNRNEHDINLSGNEPSVSGSEMGNEDSEDDIPQCVNGYSDSEYGGALWDIFRREDVPKLTEYLNKHQKEFRGINNAPVSSVVHPIHDQTFYFDEKHKRKLKKEFGVEPWTFEQYLGEAVFIPAGCPHQVRNRQSCIKVALDFVSPDNVGECIRLTEEFRLLPKAHRSKEDKLEVKKMGLYAASVVIDEATKLTLKHNSHSEPDSLAEPDLPTQPEPQLEQATDNMEQSVEARDTLSLEQTNENLEQSVEPKKESPTEQAIDNMEQSVEPREKPLIEQANENLAQSVGQREEHPTEQTNENLVQSVEPKEDPPIAQANESVVQVDPREGDMSRDAS</sequence>
<dbReference type="SUPFAM" id="SSF51197">
    <property type="entry name" value="Clavaminate synthase-like"/>
    <property type="match status" value="1"/>
</dbReference>
<feature type="compositionally biased region" description="Basic and acidic residues" evidence="8">
    <location>
        <begin position="362"/>
        <end position="375"/>
    </location>
</feature>
<dbReference type="GO" id="GO:0006357">
    <property type="term" value="P:regulation of transcription by RNA polymerase II"/>
    <property type="evidence" value="ECO:0007669"/>
    <property type="project" value="TreeGrafter"/>
</dbReference>
<dbReference type="OrthoDB" id="1667110at2759"/>
<feature type="compositionally biased region" description="Polar residues" evidence="8">
    <location>
        <begin position="1515"/>
        <end position="1536"/>
    </location>
</feature>